<protein>
    <submittedName>
        <fullName evidence="1">Uncharacterized protein</fullName>
    </submittedName>
</protein>
<dbReference type="KEGG" id="ajg:KKR91_01285"/>
<dbReference type="EMBL" id="CP076022">
    <property type="protein sequence ID" value="QWC10317.1"/>
    <property type="molecule type" value="Genomic_DNA"/>
</dbReference>
<dbReference type="AlphaFoldDB" id="A0A975M5L2"/>
<dbReference type="Proteomes" id="UP000676885">
    <property type="component" value="Chromosome"/>
</dbReference>
<accession>A0A975M5L2</accession>
<reference evidence="1 2" key="1">
    <citation type="submission" date="2021-05" db="EMBL/GenBank/DDBJ databases">
        <title>Novel species in genus Arthrobacter.</title>
        <authorList>
            <person name="Zhang G."/>
        </authorList>
    </citation>
    <scope>NUCLEOTIDE SEQUENCE [LARGE SCALE GENOMIC DNA]</scope>
    <source>
        <strain evidence="2">zg-ZUI227</strain>
    </source>
</reference>
<dbReference type="RefSeq" id="WP_210231491.1">
    <property type="nucleotide sequence ID" value="NZ_CP076022.1"/>
</dbReference>
<sequence>MNKHYEAAAGFIDEATDASVWSIEQQPTVASMAIAEATLALAYEQRTANLIAMLGQVEEQTYEWLKRAQDVPNSDEAKQLARYKSIGQQVKERLNLA</sequence>
<evidence type="ECO:0000313" key="2">
    <source>
        <dbReference type="Proteomes" id="UP000676885"/>
    </source>
</evidence>
<evidence type="ECO:0000313" key="1">
    <source>
        <dbReference type="EMBL" id="QWC10317.1"/>
    </source>
</evidence>
<name>A0A975M5L2_9MICC</name>
<organism evidence="1 2">
    <name type="scientific">Arthrobacter jiangjiafuii</name>
    <dbReference type="NCBI Taxonomy" id="2817475"/>
    <lineage>
        <taxon>Bacteria</taxon>
        <taxon>Bacillati</taxon>
        <taxon>Actinomycetota</taxon>
        <taxon>Actinomycetes</taxon>
        <taxon>Micrococcales</taxon>
        <taxon>Micrococcaceae</taxon>
        <taxon>Arthrobacter</taxon>
    </lineage>
</organism>
<keyword evidence="2" id="KW-1185">Reference proteome</keyword>
<proteinExistence type="predicted"/>
<gene>
    <name evidence="1" type="ORF">KKR91_01285</name>
</gene>